<dbReference type="OrthoDB" id="2665522at2"/>
<dbReference type="InterPro" id="IPR036736">
    <property type="entry name" value="ACP-like_sf"/>
</dbReference>
<dbReference type="PROSITE" id="PS50075">
    <property type="entry name" value="CARRIER"/>
    <property type="match status" value="1"/>
</dbReference>
<evidence type="ECO:0000256" key="1">
    <source>
        <dbReference type="ARBA" id="ARBA00022450"/>
    </source>
</evidence>
<keyword evidence="2" id="KW-0597">Phosphoprotein</keyword>
<dbReference type="STRING" id="459525.SAMN04488137_4622"/>
<dbReference type="Proteomes" id="UP000199544">
    <property type="component" value="Unassembled WGS sequence"/>
</dbReference>
<dbReference type="InterPro" id="IPR006162">
    <property type="entry name" value="Ppantetheine_attach_site"/>
</dbReference>
<dbReference type="Pfam" id="PF00550">
    <property type="entry name" value="PP-binding"/>
    <property type="match status" value="1"/>
</dbReference>
<evidence type="ECO:0000259" key="3">
    <source>
        <dbReference type="PROSITE" id="PS50075"/>
    </source>
</evidence>
<evidence type="ECO:0000313" key="4">
    <source>
        <dbReference type="EMBL" id="SDN48025.1"/>
    </source>
</evidence>
<dbReference type="PROSITE" id="PS00012">
    <property type="entry name" value="PHOSPHOPANTETHEINE"/>
    <property type="match status" value="1"/>
</dbReference>
<organism evidence="4 5">
    <name type="scientific">Fictibacillus solisalsi</name>
    <dbReference type="NCBI Taxonomy" id="459525"/>
    <lineage>
        <taxon>Bacteria</taxon>
        <taxon>Bacillati</taxon>
        <taxon>Bacillota</taxon>
        <taxon>Bacilli</taxon>
        <taxon>Bacillales</taxon>
        <taxon>Fictibacillaceae</taxon>
        <taxon>Fictibacillus</taxon>
    </lineage>
</organism>
<reference evidence="5" key="1">
    <citation type="submission" date="2016-10" db="EMBL/GenBank/DDBJ databases">
        <authorList>
            <person name="Varghese N."/>
            <person name="Submissions S."/>
        </authorList>
    </citation>
    <scope>NUCLEOTIDE SEQUENCE [LARGE SCALE GENOMIC DNA]</scope>
    <source>
        <strain evidence="5">CGMCC 1.6854</strain>
    </source>
</reference>
<dbReference type="Gene3D" id="1.10.1200.10">
    <property type="entry name" value="ACP-like"/>
    <property type="match status" value="1"/>
</dbReference>
<sequence length="79" mass="9183">MSIANELYELMSQRHCGVLPVEDIHENLTIFEAGFDSLRFMELVVLIEERFSIEFPDDLLDINSETTIKDIVLRINQLV</sequence>
<keyword evidence="1" id="KW-0596">Phosphopantetheine</keyword>
<name>A0A1H0BR01_9BACL</name>
<dbReference type="RefSeq" id="WP_090238777.1">
    <property type="nucleotide sequence ID" value="NZ_FNHW01000005.1"/>
</dbReference>
<evidence type="ECO:0000313" key="5">
    <source>
        <dbReference type="Proteomes" id="UP000199544"/>
    </source>
</evidence>
<dbReference type="SUPFAM" id="SSF47336">
    <property type="entry name" value="ACP-like"/>
    <property type="match status" value="1"/>
</dbReference>
<accession>A0A1H0BR01</accession>
<feature type="domain" description="Carrier" evidence="3">
    <location>
        <begin position="2"/>
        <end position="79"/>
    </location>
</feature>
<dbReference type="AlphaFoldDB" id="A0A1H0BR01"/>
<protein>
    <submittedName>
        <fullName evidence="4">Acyl carrier protein</fullName>
    </submittedName>
</protein>
<keyword evidence="5" id="KW-1185">Reference proteome</keyword>
<proteinExistence type="predicted"/>
<dbReference type="InterPro" id="IPR009081">
    <property type="entry name" value="PP-bd_ACP"/>
</dbReference>
<evidence type="ECO:0000256" key="2">
    <source>
        <dbReference type="ARBA" id="ARBA00022553"/>
    </source>
</evidence>
<dbReference type="EMBL" id="FNHW01000005">
    <property type="protein sequence ID" value="SDN48025.1"/>
    <property type="molecule type" value="Genomic_DNA"/>
</dbReference>
<gene>
    <name evidence="4" type="ORF">SAMN04488137_4622</name>
</gene>